<feature type="transmembrane region" description="Helical" evidence="1">
    <location>
        <begin position="84"/>
        <end position="107"/>
    </location>
</feature>
<dbReference type="RefSeq" id="WP_186853906.1">
    <property type="nucleotide sequence ID" value="NZ_JACOPG010000001.1"/>
</dbReference>
<feature type="transmembrane region" description="Helical" evidence="1">
    <location>
        <begin position="47"/>
        <end position="72"/>
    </location>
</feature>
<sequence length="108" mass="11123">MNRRSRRYSGKKKPLSTPSIGAALGAAASLLILVLALFIAANTDGSSANIIGGISVLAMILAIATCVAGAHMARNDNFEKISRILGVVVPAIATACWVILYCIGILIG</sequence>
<accession>A0ABR7GE18</accession>
<reference evidence="2 3" key="1">
    <citation type="submission" date="2020-08" db="EMBL/GenBank/DDBJ databases">
        <title>Genome public.</title>
        <authorList>
            <person name="Liu C."/>
            <person name="Sun Q."/>
        </authorList>
    </citation>
    <scope>NUCLEOTIDE SEQUENCE [LARGE SCALE GENOMIC DNA]</scope>
    <source>
        <strain evidence="2 3">NSJ-9</strain>
    </source>
</reference>
<name>A0ABR7GE18_9FIRM</name>
<evidence type="ECO:0000256" key="1">
    <source>
        <dbReference type="SAM" id="Phobius"/>
    </source>
</evidence>
<dbReference type="Proteomes" id="UP000643810">
    <property type="component" value="Unassembled WGS sequence"/>
</dbReference>
<evidence type="ECO:0008006" key="4">
    <source>
        <dbReference type="Google" id="ProtNLM"/>
    </source>
</evidence>
<keyword evidence="3" id="KW-1185">Reference proteome</keyword>
<dbReference type="EMBL" id="JACOPG010000001">
    <property type="protein sequence ID" value="MBC5685694.1"/>
    <property type="molecule type" value="Genomic_DNA"/>
</dbReference>
<keyword evidence="1" id="KW-1133">Transmembrane helix</keyword>
<keyword evidence="1" id="KW-0812">Transmembrane</keyword>
<evidence type="ECO:0000313" key="2">
    <source>
        <dbReference type="EMBL" id="MBC5685694.1"/>
    </source>
</evidence>
<evidence type="ECO:0000313" key="3">
    <source>
        <dbReference type="Proteomes" id="UP000643810"/>
    </source>
</evidence>
<gene>
    <name evidence="2" type="ORF">H8R94_03525</name>
</gene>
<proteinExistence type="predicted"/>
<comment type="caution">
    <text evidence="2">The sequence shown here is derived from an EMBL/GenBank/DDBJ whole genome shotgun (WGS) entry which is preliminary data.</text>
</comment>
<organism evidence="2 3">
    <name type="scientific">Roseburia lenta</name>
    <dbReference type="NCBI Taxonomy" id="2763061"/>
    <lineage>
        <taxon>Bacteria</taxon>
        <taxon>Bacillati</taxon>
        <taxon>Bacillota</taxon>
        <taxon>Clostridia</taxon>
        <taxon>Lachnospirales</taxon>
        <taxon>Lachnospiraceae</taxon>
        <taxon>Roseburia</taxon>
    </lineage>
</organism>
<protein>
    <recommendedName>
        <fullName evidence="4">Calcium:proton exchanger</fullName>
    </recommendedName>
</protein>
<keyword evidence="1" id="KW-0472">Membrane</keyword>
<feature type="transmembrane region" description="Helical" evidence="1">
    <location>
        <begin position="20"/>
        <end position="41"/>
    </location>
</feature>